<evidence type="ECO:0000259" key="2">
    <source>
        <dbReference type="Pfam" id="PF19040"/>
    </source>
</evidence>
<feature type="domain" description="SGNH" evidence="2">
    <location>
        <begin position="70"/>
        <end position="279"/>
    </location>
</feature>
<dbReference type="InterPro" id="IPR043968">
    <property type="entry name" value="SGNH"/>
</dbReference>
<protein>
    <recommendedName>
        <fullName evidence="2">SGNH domain-containing protein</fullName>
    </recommendedName>
</protein>
<dbReference type="EMBL" id="CP031229">
    <property type="protein sequence ID" value="AXH96440.1"/>
    <property type="molecule type" value="Genomic_DNA"/>
</dbReference>
<dbReference type="InterPro" id="IPR007253">
    <property type="entry name" value="Cell_wall-bd_2"/>
</dbReference>
<dbReference type="AlphaFoldDB" id="A0A345NN32"/>
<dbReference type="OrthoDB" id="4851366at2"/>
<evidence type="ECO:0000256" key="1">
    <source>
        <dbReference type="SAM" id="MobiDB-lite"/>
    </source>
</evidence>
<dbReference type="Pfam" id="PF19040">
    <property type="entry name" value="SGNH"/>
    <property type="match status" value="1"/>
</dbReference>
<evidence type="ECO:0000313" key="3">
    <source>
        <dbReference type="EMBL" id="AXH96440.1"/>
    </source>
</evidence>
<dbReference type="PANTHER" id="PTHR30032">
    <property type="entry name" value="N-ACETYLMURAMOYL-L-ALANINE AMIDASE-RELATED"/>
    <property type="match status" value="1"/>
</dbReference>
<accession>A0A345NN32</accession>
<dbReference type="PANTHER" id="PTHR30032:SF4">
    <property type="entry name" value="AMIDASE ENHANCER"/>
    <property type="match status" value="1"/>
</dbReference>
<dbReference type="Proteomes" id="UP000253790">
    <property type="component" value="Chromosome"/>
</dbReference>
<organism evidence="3 4">
    <name type="scientific">Ornithinimicrobium avium</name>
    <dbReference type="NCBI Taxonomy" id="2283195"/>
    <lineage>
        <taxon>Bacteria</taxon>
        <taxon>Bacillati</taxon>
        <taxon>Actinomycetota</taxon>
        <taxon>Actinomycetes</taxon>
        <taxon>Micrococcales</taxon>
        <taxon>Ornithinimicrobiaceae</taxon>
        <taxon>Ornithinimicrobium</taxon>
    </lineage>
</organism>
<dbReference type="RefSeq" id="WP_114928205.1">
    <property type="nucleotide sequence ID" value="NZ_CP031229.1"/>
</dbReference>
<feature type="region of interest" description="Disordered" evidence="1">
    <location>
        <begin position="33"/>
        <end position="60"/>
    </location>
</feature>
<proteinExistence type="predicted"/>
<dbReference type="Pfam" id="PF04122">
    <property type="entry name" value="CW_binding_2"/>
    <property type="match status" value="3"/>
</dbReference>
<dbReference type="InterPro" id="IPR051922">
    <property type="entry name" value="Bact_Sporulation_Assoc"/>
</dbReference>
<gene>
    <name evidence="3" type="ORF">DV701_10190</name>
</gene>
<evidence type="ECO:0000313" key="4">
    <source>
        <dbReference type="Proteomes" id="UP000253790"/>
    </source>
</evidence>
<sequence>MSALIILGALPGTALTGDEDDLGARALHEDSWSTPVLGPDDLTRHGPVHPASPPADAVLGEQPSYYDDGCHVGTRGTDVLPGCLYGDPSSSVEVAMVGDSHIGRLFPALEEIAAREQWALRTYTKSACAFVDEPRGTAYQACDDYNAALRAHLANDPPDIVLTLAKRQKVADGYVRTWSWLQSIGVEHVVALWDSPQPAGLVPAECVADAISSGTDLTTCAMELPDADSGNPSMRTAAEQVPAARFLDLRDWVCPQSRLSPRCPAVLGRAQVYALGSHLATVFGDTLADPIHQRLHEMGVATYRPSVDRVGGADRYESAALLSRDVRPGGRVFVASGSDYPDALAAAARAGDGGAVLLTRRASLPAATRTALVRLQPSQILVVGGASAVDRSVLTDLQALGGEVRRVAGDDRYDTAAAVAGLAPAQHGGTVYVSSGAGFADALAAAAQAGRVDSPILLVRPGSVPEATARALDQLTPRQVVVVGGVAAVGDEVLDRVHALTGARTTRVGGADRYATAALLAGGTAARSELYVTSGTVFADALAAAPAAAAVDGAVLLVRPGSVPAPTSDAVRDLDPARIVLVGGPAAVTDTVQRTLIRLVR</sequence>
<dbReference type="KEGG" id="orn:DV701_10190"/>
<reference evidence="3 4" key="1">
    <citation type="submission" date="2018-07" db="EMBL/GenBank/DDBJ databases">
        <title>Complete genome sequencing of Ornithinimicrobium sp. AMA3305.</title>
        <authorList>
            <person name="Bae J.-W."/>
        </authorList>
    </citation>
    <scope>NUCLEOTIDE SEQUENCE [LARGE SCALE GENOMIC DNA]</scope>
    <source>
        <strain evidence="3 4">AMA3305</strain>
    </source>
</reference>
<keyword evidence="4" id="KW-1185">Reference proteome</keyword>
<dbReference type="GO" id="GO:0030288">
    <property type="term" value="C:outer membrane-bounded periplasmic space"/>
    <property type="evidence" value="ECO:0007669"/>
    <property type="project" value="TreeGrafter"/>
</dbReference>
<name>A0A345NN32_9MICO</name>
<dbReference type="Gene3D" id="3.40.50.12090">
    <property type="match status" value="1"/>
</dbReference>